<reference evidence="1" key="1">
    <citation type="journal article" date="2011" name="PLoS Biol.">
        <title>Gene gain and loss during evolution of obligate parasitism in the white rust pathogen of Arabidopsis thaliana.</title>
        <authorList>
            <person name="Kemen E."/>
            <person name="Gardiner A."/>
            <person name="Schultz-Larsen T."/>
            <person name="Kemen A.C."/>
            <person name="Balmuth A.L."/>
            <person name="Robert-Seilaniantz A."/>
            <person name="Bailey K."/>
            <person name="Holub E."/>
            <person name="Studholme D.J."/>
            <person name="Maclean D."/>
            <person name="Jones J.D."/>
        </authorList>
    </citation>
    <scope>NUCLEOTIDE SEQUENCE</scope>
</reference>
<dbReference type="EMBL" id="FR824549">
    <property type="protein sequence ID" value="CCA27369.1"/>
    <property type="molecule type" value="Genomic_DNA"/>
</dbReference>
<organism evidence="1">
    <name type="scientific">Albugo laibachii Nc14</name>
    <dbReference type="NCBI Taxonomy" id="890382"/>
    <lineage>
        <taxon>Eukaryota</taxon>
        <taxon>Sar</taxon>
        <taxon>Stramenopiles</taxon>
        <taxon>Oomycota</taxon>
        <taxon>Peronosporomycetes</taxon>
        <taxon>Albuginales</taxon>
        <taxon>Albuginaceae</taxon>
        <taxon>Albugo</taxon>
    </lineage>
</organism>
<gene>
    <name evidence="1" type="primary">AlNc14C514G12019</name>
    <name evidence="1" type="ORF">ALNC14_135130</name>
</gene>
<proteinExistence type="predicted"/>
<reference evidence="1" key="2">
    <citation type="submission" date="2011-02" db="EMBL/GenBank/DDBJ databases">
        <authorList>
            <person name="MacLean D."/>
        </authorList>
    </citation>
    <scope>NUCLEOTIDE SEQUENCE</scope>
</reference>
<accession>F0X0S5</accession>
<protein>
    <submittedName>
        <fullName evidence="1">AlNc14C514G12019 protein</fullName>
    </submittedName>
</protein>
<dbReference type="HOGENOM" id="CLU_3438312_0_0_1"/>
<name>F0X0S5_9STRA</name>
<sequence length="10" mass="1223">MQQRSKNFGK</sequence>
<evidence type="ECO:0000313" key="1">
    <source>
        <dbReference type="EMBL" id="CCA27369.1"/>
    </source>
</evidence>